<sequence length="169" mass="18515">MKNILICLGLAVLLMVTLPAQAHRFSTSWLQLSSGEDHPAEFDWSWLVVEHDLAIVAPFLVDSLGQLLASEQLLAQQASFGQLLTSLLAFNADCSLEVLPVVHLVREVYAGQQSVRIYGHGGCPLASLQQVSMPSLFLKINDHKVIVELTDTAQQGVLSQDQAQWQLAN</sequence>
<dbReference type="AlphaFoldDB" id="A0A1E7Q2M9"/>
<name>A0A1E7Q2M9_9GAMM</name>
<evidence type="ECO:0000313" key="2">
    <source>
        <dbReference type="EMBL" id="OEY68318.1"/>
    </source>
</evidence>
<evidence type="ECO:0000313" key="3">
    <source>
        <dbReference type="Proteomes" id="UP000242258"/>
    </source>
</evidence>
<dbReference type="OrthoDB" id="7067847at2"/>
<accession>A0A1E7Q2M9</accession>
<gene>
    <name evidence="2" type="ORF">BI198_01110</name>
</gene>
<keyword evidence="1" id="KW-0732">Signal</keyword>
<dbReference type="EMBL" id="MKEK01000001">
    <property type="protein sequence ID" value="OEY68318.1"/>
    <property type="molecule type" value="Genomic_DNA"/>
</dbReference>
<dbReference type="Proteomes" id="UP000242258">
    <property type="component" value="Unassembled WGS sequence"/>
</dbReference>
<comment type="caution">
    <text evidence="2">The sequence shown here is derived from an EMBL/GenBank/DDBJ whole genome shotgun (WGS) entry which is preliminary data.</text>
</comment>
<proteinExistence type="predicted"/>
<organism evidence="2 3">
    <name type="scientific">Rheinheimera salexigens</name>
    <dbReference type="NCBI Taxonomy" id="1628148"/>
    <lineage>
        <taxon>Bacteria</taxon>
        <taxon>Pseudomonadati</taxon>
        <taxon>Pseudomonadota</taxon>
        <taxon>Gammaproteobacteria</taxon>
        <taxon>Chromatiales</taxon>
        <taxon>Chromatiaceae</taxon>
        <taxon>Rheinheimera</taxon>
    </lineage>
</organism>
<evidence type="ECO:0000256" key="1">
    <source>
        <dbReference type="SAM" id="SignalP"/>
    </source>
</evidence>
<dbReference type="STRING" id="1628148.BI198_01110"/>
<feature type="signal peptide" evidence="1">
    <location>
        <begin position="1"/>
        <end position="22"/>
    </location>
</feature>
<dbReference type="RefSeq" id="WP_070047884.1">
    <property type="nucleotide sequence ID" value="NZ_CBCSDO010000001.1"/>
</dbReference>
<keyword evidence="3" id="KW-1185">Reference proteome</keyword>
<feature type="chain" id="PRO_5009200274" evidence="1">
    <location>
        <begin position="23"/>
        <end position="169"/>
    </location>
</feature>
<reference evidence="3" key="1">
    <citation type="submission" date="2016-09" db="EMBL/GenBank/DDBJ databases">
        <authorList>
            <person name="Wan X."/>
            <person name="Hou S."/>
        </authorList>
    </citation>
    <scope>NUCLEOTIDE SEQUENCE [LARGE SCALE GENOMIC DNA]</scope>
    <source>
        <strain evidence="3">KH87</strain>
    </source>
</reference>
<protein>
    <submittedName>
        <fullName evidence="2">Uncharacterized protein</fullName>
    </submittedName>
</protein>